<protein>
    <submittedName>
        <fullName evidence="6">3-oxoacyl-[acyl-carrier-protein] synthase II</fullName>
        <ecNumber evidence="6">2.3.1.179</ecNumber>
    </submittedName>
</protein>
<dbReference type="GO" id="GO:0004315">
    <property type="term" value="F:3-oxoacyl-[acyl-carrier-protein] synthase activity"/>
    <property type="evidence" value="ECO:0007669"/>
    <property type="project" value="UniProtKB-EC"/>
</dbReference>
<evidence type="ECO:0000256" key="3">
    <source>
        <dbReference type="ARBA" id="ARBA00022679"/>
    </source>
</evidence>
<dbReference type="InterPro" id="IPR014031">
    <property type="entry name" value="Ketoacyl_synth_C"/>
</dbReference>
<evidence type="ECO:0000313" key="7">
    <source>
        <dbReference type="Proteomes" id="UP000553193"/>
    </source>
</evidence>
<organism evidence="6 7">
    <name type="scientific">Roseococcus suduntuyensis</name>
    <dbReference type="NCBI Taxonomy" id="455361"/>
    <lineage>
        <taxon>Bacteria</taxon>
        <taxon>Pseudomonadati</taxon>
        <taxon>Pseudomonadota</taxon>
        <taxon>Alphaproteobacteria</taxon>
        <taxon>Acetobacterales</taxon>
        <taxon>Roseomonadaceae</taxon>
        <taxon>Roseococcus</taxon>
    </lineage>
</organism>
<evidence type="ECO:0000256" key="1">
    <source>
        <dbReference type="ARBA" id="ARBA00005194"/>
    </source>
</evidence>
<dbReference type="CDD" id="cd00834">
    <property type="entry name" value="KAS_I_II"/>
    <property type="match status" value="1"/>
</dbReference>
<evidence type="ECO:0000256" key="2">
    <source>
        <dbReference type="ARBA" id="ARBA00008467"/>
    </source>
</evidence>
<dbReference type="PANTHER" id="PTHR11712">
    <property type="entry name" value="POLYKETIDE SYNTHASE-RELATED"/>
    <property type="match status" value="1"/>
</dbReference>
<feature type="domain" description="Ketosynthase family 3 (KS3)" evidence="5">
    <location>
        <begin position="1"/>
        <end position="403"/>
    </location>
</feature>
<comment type="pathway">
    <text evidence="1">Lipid metabolism; fatty acid biosynthesis.</text>
</comment>
<dbReference type="GO" id="GO:0006633">
    <property type="term" value="P:fatty acid biosynthetic process"/>
    <property type="evidence" value="ECO:0007669"/>
    <property type="project" value="InterPro"/>
</dbReference>
<dbReference type="PANTHER" id="PTHR11712:SF336">
    <property type="entry name" value="3-OXOACYL-[ACYL-CARRIER-PROTEIN] SYNTHASE, MITOCHONDRIAL"/>
    <property type="match status" value="1"/>
</dbReference>
<dbReference type="SUPFAM" id="SSF53901">
    <property type="entry name" value="Thiolase-like"/>
    <property type="match status" value="2"/>
</dbReference>
<sequence length="404" mass="41487">MRVAVTGIGMVTAVGRDAASSWAAIRAGRSGVRDITRFDTTGMKARVAACVDYPEDASGTPLVAPERLRRMGEAAIAEALAQAGLSGPFPGPLCFGLPPVEIEWPQRLALGAPDHAGMIAAGAGIASHYQDFLLGGVATWLAERFETQGVPQAVTTACASGASAIQLAIEAIRRGEADCAIAGGAEASLQPEAFIRFGLLQALSGRNEPPEAVSRPFTKSRDGFVMGDGAGALVLESEAHARARGATILGYILGVGEAADTFHRTRSSPDGHAIVAAMERALADAGLTPRDVGYINAHGTSTPENDKMETLAAKLVFGAEAAPPISSTKSMIGHTLSAAGAIEAGVCLLALRDQFLPPTINQDDPDPEIGMDTVPVGRPHGFRAALSNSFGFGGQNVCVVVGAA</sequence>
<evidence type="ECO:0000313" key="6">
    <source>
        <dbReference type="EMBL" id="MBB3898747.1"/>
    </source>
</evidence>
<dbReference type="Gene3D" id="3.40.47.10">
    <property type="match status" value="1"/>
</dbReference>
<dbReference type="RefSeq" id="WP_207018122.1">
    <property type="nucleotide sequence ID" value="NZ_JACIDJ010000003.1"/>
</dbReference>
<comment type="similarity">
    <text evidence="2 4">Belongs to the thiolase-like superfamily. Beta-ketoacyl-ACP synthases family.</text>
</comment>
<name>A0A840ACD0_9PROT</name>
<dbReference type="InterPro" id="IPR016039">
    <property type="entry name" value="Thiolase-like"/>
</dbReference>
<dbReference type="Pfam" id="PF00109">
    <property type="entry name" value="ketoacyl-synt"/>
    <property type="match status" value="2"/>
</dbReference>
<keyword evidence="7" id="KW-1185">Reference proteome</keyword>
<dbReference type="EC" id="2.3.1.179" evidence="6"/>
<evidence type="ECO:0000256" key="4">
    <source>
        <dbReference type="RuleBase" id="RU003694"/>
    </source>
</evidence>
<proteinExistence type="inferred from homology"/>
<dbReference type="InterPro" id="IPR018201">
    <property type="entry name" value="Ketoacyl_synth_AS"/>
</dbReference>
<comment type="caution">
    <text evidence="6">The sequence shown here is derived from an EMBL/GenBank/DDBJ whole genome shotgun (WGS) entry which is preliminary data.</text>
</comment>
<reference evidence="6 7" key="1">
    <citation type="submission" date="2020-08" db="EMBL/GenBank/DDBJ databases">
        <title>Genomic Encyclopedia of Type Strains, Phase IV (KMG-IV): sequencing the most valuable type-strain genomes for metagenomic binning, comparative biology and taxonomic classification.</title>
        <authorList>
            <person name="Goeker M."/>
        </authorList>
    </citation>
    <scope>NUCLEOTIDE SEQUENCE [LARGE SCALE GENOMIC DNA]</scope>
    <source>
        <strain evidence="6 7">DSM 19979</strain>
    </source>
</reference>
<evidence type="ECO:0000259" key="5">
    <source>
        <dbReference type="PROSITE" id="PS52004"/>
    </source>
</evidence>
<dbReference type="GO" id="GO:0005829">
    <property type="term" value="C:cytosol"/>
    <property type="evidence" value="ECO:0007669"/>
    <property type="project" value="TreeGrafter"/>
</dbReference>
<dbReference type="Pfam" id="PF02801">
    <property type="entry name" value="Ketoacyl-synt_C"/>
    <property type="match status" value="1"/>
</dbReference>
<dbReference type="InterPro" id="IPR020841">
    <property type="entry name" value="PKS_Beta-ketoAc_synthase_dom"/>
</dbReference>
<keyword evidence="6" id="KW-0012">Acyltransferase</keyword>
<gene>
    <name evidence="6" type="ORF">GGQ83_002190</name>
</gene>
<dbReference type="PROSITE" id="PS52004">
    <property type="entry name" value="KS3_2"/>
    <property type="match status" value="1"/>
</dbReference>
<dbReference type="AlphaFoldDB" id="A0A840ACD0"/>
<dbReference type="Proteomes" id="UP000553193">
    <property type="component" value="Unassembled WGS sequence"/>
</dbReference>
<keyword evidence="3 4" id="KW-0808">Transferase</keyword>
<dbReference type="InterPro" id="IPR000794">
    <property type="entry name" value="Beta-ketoacyl_synthase"/>
</dbReference>
<accession>A0A840ACD0</accession>
<dbReference type="PROSITE" id="PS00606">
    <property type="entry name" value="KS3_1"/>
    <property type="match status" value="1"/>
</dbReference>
<dbReference type="EMBL" id="JACIDJ010000003">
    <property type="protein sequence ID" value="MBB3898747.1"/>
    <property type="molecule type" value="Genomic_DNA"/>
</dbReference>
<dbReference type="InterPro" id="IPR014030">
    <property type="entry name" value="Ketoacyl_synth_N"/>
</dbReference>
<dbReference type="SMART" id="SM00825">
    <property type="entry name" value="PKS_KS"/>
    <property type="match status" value="1"/>
</dbReference>